<keyword evidence="2" id="KW-1185">Reference proteome</keyword>
<dbReference type="AlphaFoldDB" id="A0A286UX84"/>
<dbReference type="InParanoid" id="A0A286UX84"/>
<dbReference type="Gene3D" id="1.20.1280.50">
    <property type="match status" value="1"/>
</dbReference>
<dbReference type="Proteomes" id="UP000217199">
    <property type="component" value="Unassembled WGS sequence"/>
</dbReference>
<accession>A0A286UX84</accession>
<reference evidence="1 2" key="1">
    <citation type="journal article" date="2017" name="Mol. Ecol.">
        <title>Comparative and population genomic landscape of Phellinus noxius: A hypervariable fungus causing root rot in trees.</title>
        <authorList>
            <person name="Chung C.L."/>
            <person name="Lee T.J."/>
            <person name="Akiba M."/>
            <person name="Lee H.H."/>
            <person name="Kuo T.H."/>
            <person name="Liu D."/>
            <person name="Ke H.M."/>
            <person name="Yokoi T."/>
            <person name="Roa M.B."/>
            <person name="Lu M.J."/>
            <person name="Chang Y.Y."/>
            <person name="Ann P.J."/>
            <person name="Tsai J.N."/>
            <person name="Chen C.Y."/>
            <person name="Tzean S.S."/>
            <person name="Ota Y."/>
            <person name="Hattori T."/>
            <person name="Sahashi N."/>
            <person name="Liou R.F."/>
            <person name="Kikuchi T."/>
            <person name="Tsai I.J."/>
        </authorList>
    </citation>
    <scope>NUCLEOTIDE SEQUENCE [LARGE SCALE GENOMIC DNA]</scope>
    <source>
        <strain evidence="1 2">FFPRI411160</strain>
    </source>
</reference>
<protein>
    <submittedName>
        <fullName evidence="1">Uncharacterized protein</fullName>
    </submittedName>
</protein>
<evidence type="ECO:0000313" key="1">
    <source>
        <dbReference type="EMBL" id="PAV24213.1"/>
    </source>
</evidence>
<evidence type="ECO:0000313" key="2">
    <source>
        <dbReference type="Proteomes" id="UP000217199"/>
    </source>
</evidence>
<proteinExistence type="predicted"/>
<dbReference type="Gene3D" id="3.80.10.10">
    <property type="entry name" value="Ribonuclease Inhibitor"/>
    <property type="match status" value="1"/>
</dbReference>
<sequence length="624" mass="69208">MEITSGPNAHDINITTSGCVTESKHTPSQTTTSILWTTIIPPELLLRIFQLACTASPPLEKIYWLSGSEASRFSFPTPGLDVPASTPLTLSWTCRQWRYLVLNTPSLWTAISLGDPDPILSGDLTSRCPLKDIKLLDLFLSRAGDVLPLSFELIYDQLYETTSSNSLSDHVDRTKDPDYFSGIRALALRLIPYRHRWGHVKLNFLLLTNLEPFLTSLAFPYGAPALKYLDISTKFTYTLRESCSLDFSGCPNLTSLKILCPEPVSEAVTRLRDSDSNILANLTNLELRMCQSQTHILAWLSACRNLERVNIKLYDELFTTPPSELLHQSDIYGNGQIFLPRLTDLILHSYCNADPGPRILDTLILPNLKNLDIAIWQFWENAVLRNDPSSNLRWPYLKKFLERIPCAPLKRLSLVGTPMSTSEILSVLEVASSSTRTPLDLKGSDKGVCELVLGGAIITDEILESISGTPDNTGSNLWGEESQFHPLLPALESLEIKNTALSAKGIVNLIRSRGRLRTTTSTSTKKDTCSETVPIYDSITPNTRLSSFRTLKRLDVSGSKSLVDNLSSFKDSLDQQKGQLSTDDDTYADTDSIAPNLYFGGESGLEFDLDLLLTPDPLSAILGE</sequence>
<dbReference type="SUPFAM" id="SSF52047">
    <property type="entry name" value="RNI-like"/>
    <property type="match status" value="1"/>
</dbReference>
<dbReference type="InterPro" id="IPR032675">
    <property type="entry name" value="LRR_dom_sf"/>
</dbReference>
<gene>
    <name evidence="1" type="ORF">PNOK_0128100</name>
</gene>
<dbReference type="OrthoDB" id="2603857at2759"/>
<comment type="caution">
    <text evidence="1">The sequence shown here is derived from an EMBL/GenBank/DDBJ whole genome shotgun (WGS) entry which is preliminary data.</text>
</comment>
<organism evidence="1 2">
    <name type="scientific">Pyrrhoderma noxium</name>
    <dbReference type="NCBI Taxonomy" id="2282107"/>
    <lineage>
        <taxon>Eukaryota</taxon>
        <taxon>Fungi</taxon>
        <taxon>Dikarya</taxon>
        <taxon>Basidiomycota</taxon>
        <taxon>Agaricomycotina</taxon>
        <taxon>Agaricomycetes</taxon>
        <taxon>Hymenochaetales</taxon>
        <taxon>Hymenochaetaceae</taxon>
        <taxon>Pyrrhoderma</taxon>
    </lineage>
</organism>
<name>A0A286UX84_9AGAM</name>
<dbReference type="EMBL" id="NBII01000001">
    <property type="protein sequence ID" value="PAV24213.1"/>
    <property type="molecule type" value="Genomic_DNA"/>
</dbReference>